<comment type="caution">
    <text evidence="1">The sequence shown here is derived from an EMBL/GenBank/DDBJ whole genome shotgun (WGS) entry which is preliminary data.</text>
</comment>
<evidence type="ECO:0000313" key="2">
    <source>
        <dbReference type="Proteomes" id="UP000681720"/>
    </source>
</evidence>
<accession>A0A8S3C8P5</accession>
<dbReference type="EMBL" id="CAJOBJ010173070">
    <property type="protein sequence ID" value="CAF4890328.1"/>
    <property type="molecule type" value="Genomic_DNA"/>
</dbReference>
<dbReference type="AlphaFoldDB" id="A0A8S3C8P5"/>
<evidence type="ECO:0000313" key="1">
    <source>
        <dbReference type="EMBL" id="CAF4890328.1"/>
    </source>
</evidence>
<dbReference type="Proteomes" id="UP000681720">
    <property type="component" value="Unassembled WGS sequence"/>
</dbReference>
<organism evidence="1 2">
    <name type="scientific">Rotaria magnacalcarata</name>
    <dbReference type="NCBI Taxonomy" id="392030"/>
    <lineage>
        <taxon>Eukaryota</taxon>
        <taxon>Metazoa</taxon>
        <taxon>Spiralia</taxon>
        <taxon>Gnathifera</taxon>
        <taxon>Rotifera</taxon>
        <taxon>Eurotatoria</taxon>
        <taxon>Bdelloidea</taxon>
        <taxon>Philodinida</taxon>
        <taxon>Philodinidae</taxon>
        <taxon>Rotaria</taxon>
    </lineage>
</organism>
<reference evidence="1" key="1">
    <citation type="submission" date="2021-02" db="EMBL/GenBank/DDBJ databases">
        <authorList>
            <person name="Nowell W R."/>
        </authorList>
    </citation>
    <scope>NUCLEOTIDE SEQUENCE</scope>
</reference>
<feature type="non-terminal residue" evidence="1">
    <location>
        <position position="50"/>
    </location>
</feature>
<sequence length="50" mass="5317">MSSIFDSNLTENSSILLRSIMQPLAVAGASRSQANTNLSTSISLSLFDLN</sequence>
<feature type="non-terminal residue" evidence="1">
    <location>
        <position position="1"/>
    </location>
</feature>
<proteinExistence type="predicted"/>
<gene>
    <name evidence="1" type="ORF">GIL414_LOCUS51308</name>
</gene>
<protein>
    <submittedName>
        <fullName evidence="1">Uncharacterized protein</fullName>
    </submittedName>
</protein>
<name>A0A8S3C8P5_9BILA</name>